<dbReference type="RefSeq" id="WP_056976330.1">
    <property type="nucleotide sequence ID" value="NZ_AYYP01000018.1"/>
</dbReference>
<dbReference type="PATRIC" id="fig|1423718.3.peg.1517"/>
<keyword evidence="2" id="KW-1185">Reference proteome</keyword>
<dbReference type="Gene3D" id="3.40.50.300">
    <property type="entry name" value="P-loop containing nucleotide triphosphate hydrolases"/>
    <property type="match status" value="1"/>
</dbReference>
<gene>
    <name evidence="1" type="ORF">FC14_GL001453</name>
</gene>
<dbReference type="Proteomes" id="UP000051008">
    <property type="component" value="Unassembled WGS sequence"/>
</dbReference>
<evidence type="ECO:0008006" key="3">
    <source>
        <dbReference type="Google" id="ProtNLM"/>
    </source>
</evidence>
<comment type="caution">
    <text evidence="1">The sequence shown here is derived from an EMBL/GenBank/DDBJ whole genome shotgun (WGS) entry which is preliminary data.</text>
</comment>
<organism evidence="1 2">
    <name type="scientific">Ligilactobacillus agilis DSM 20509</name>
    <dbReference type="NCBI Taxonomy" id="1423718"/>
    <lineage>
        <taxon>Bacteria</taxon>
        <taxon>Bacillati</taxon>
        <taxon>Bacillota</taxon>
        <taxon>Bacilli</taxon>
        <taxon>Lactobacillales</taxon>
        <taxon>Lactobacillaceae</taxon>
        <taxon>Ligilactobacillus</taxon>
    </lineage>
</organism>
<protein>
    <recommendedName>
        <fullName evidence="3">UDP-N-acetylglucosamine kinase</fullName>
    </recommendedName>
</protein>
<evidence type="ECO:0000313" key="2">
    <source>
        <dbReference type="Proteomes" id="UP000051008"/>
    </source>
</evidence>
<reference evidence="1 2" key="1">
    <citation type="journal article" date="2015" name="Genome Announc.">
        <title>Expanding the biotechnology potential of lactobacilli through comparative genomics of 213 strains and associated genera.</title>
        <authorList>
            <person name="Sun Z."/>
            <person name="Harris H.M."/>
            <person name="McCann A."/>
            <person name="Guo C."/>
            <person name="Argimon S."/>
            <person name="Zhang W."/>
            <person name="Yang X."/>
            <person name="Jeffery I.B."/>
            <person name="Cooney J.C."/>
            <person name="Kagawa T.F."/>
            <person name="Liu W."/>
            <person name="Song Y."/>
            <person name="Salvetti E."/>
            <person name="Wrobel A."/>
            <person name="Rasinkangas P."/>
            <person name="Parkhill J."/>
            <person name="Rea M.C."/>
            <person name="O'Sullivan O."/>
            <person name="Ritari J."/>
            <person name="Douillard F.P."/>
            <person name="Paul Ross R."/>
            <person name="Yang R."/>
            <person name="Briner A.E."/>
            <person name="Felis G.E."/>
            <person name="de Vos W.M."/>
            <person name="Barrangou R."/>
            <person name="Klaenhammer T.R."/>
            <person name="Caufield P.W."/>
            <person name="Cui Y."/>
            <person name="Zhang H."/>
            <person name="O'Toole P.W."/>
        </authorList>
    </citation>
    <scope>NUCLEOTIDE SEQUENCE [LARGE SCALE GENOMIC DNA]</scope>
    <source>
        <strain evidence="1 2">DSM 20509</strain>
    </source>
</reference>
<name>A0A0R2AL65_9LACO</name>
<sequence>MKKALILLAGPPGTGKTYFKNMIMARNDNFESTSVDVFKERLYDEIGFDNLDEKKVIDDNALYLFFQKVEEFMTLGKSIISDYPFSDKQYSELQRLSQKYGYFDITVSMYAADDVLYERQKSRDKDESRHLGHLMTHYHRGDVVKDRSKIEIMKSKKEYLDFNKKRGYNDFRLGYLIKFDVSDFSKADYEGVLREINSLIG</sequence>
<dbReference type="InterPro" id="IPR027417">
    <property type="entry name" value="P-loop_NTPase"/>
</dbReference>
<dbReference type="SUPFAM" id="SSF52540">
    <property type="entry name" value="P-loop containing nucleoside triphosphate hydrolases"/>
    <property type="match status" value="1"/>
</dbReference>
<dbReference type="Pfam" id="PF13238">
    <property type="entry name" value="AAA_18"/>
    <property type="match status" value="1"/>
</dbReference>
<dbReference type="EMBL" id="AYYP01000018">
    <property type="protein sequence ID" value="KRM65227.1"/>
    <property type="molecule type" value="Genomic_DNA"/>
</dbReference>
<proteinExistence type="predicted"/>
<dbReference type="AlphaFoldDB" id="A0A0R2AL65"/>
<evidence type="ECO:0000313" key="1">
    <source>
        <dbReference type="EMBL" id="KRM65227.1"/>
    </source>
</evidence>
<accession>A0A0R2AL65</accession>